<comment type="caution">
    <text evidence="3">The sequence shown here is derived from an EMBL/GenBank/DDBJ whole genome shotgun (WGS) entry which is preliminary data.</text>
</comment>
<evidence type="ECO:0000313" key="4">
    <source>
        <dbReference type="Proteomes" id="UP001473302"/>
    </source>
</evidence>
<evidence type="ECO:0000256" key="1">
    <source>
        <dbReference type="SAM" id="MobiDB-lite"/>
    </source>
</evidence>
<sequence>MSDSVRRLQDANTLEANSVRIVQVNWFKFMAHTWTRMTILNKFVLLASNLLTISQIAIGIAVIINSSNEECDRVFRIYISIYVARIAISCPFNVIENFERAGKQLGFRSRRAQELRREEHLRLERQRRRQERQQQDVQSVSRVPVPSNASIASVTSTIIQPKSNWFVSFGKKIEVLIGLATVLLFLIGHFILATFKSCSQESPKLYYTMLAFIALGYFVAFLPLALYASSKLCLPCVNRVTNDLNITDLEALSKSNRKEEIGKIPVFRYGSLTGEPQEPITPPKKTSDEHESEIIFKITQSYKKYKRGDVEDTADFEETTITPKEDALCCICLSDYEQNDIVRKLDKFCQKIILSVIDIMGSNSSSPSGSSSGGRSSGGRSSGGSSGGDRRSAAVIAVEATAARNAASTFKQRPRMPTIYE</sequence>
<feature type="transmembrane region" description="Helical" evidence="2">
    <location>
        <begin position="175"/>
        <end position="193"/>
    </location>
</feature>
<keyword evidence="2" id="KW-0472">Membrane</keyword>
<feature type="region of interest" description="Disordered" evidence="1">
    <location>
        <begin position="362"/>
        <end position="392"/>
    </location>
</feature>
<proteinExistence type="predicted"/>
<feature type="transmembrane region" description="Helical" evidence="2">
    <location>
        <begin position="77"/>
        <end position="95"/>
    </location>
</feature>
<feature type="transmembrane region" description="Helical" evidence="2">
    <location>
        <begin position="43"/>
        <end position="65"/>
    </location>
</feature>
<dbReference type="PANTHER" id="PTHR46225:SF19">
    <property type="entry name" value="RING-TYPE DOMAIN-CONTAINING PROTEIN"/>
    <property type="match status" value="1"/>
</dbReference>
<feature type="compositionally biased region" description="Gly residues" evidence="1">
    <location>
        <begin position="371"/>
        <end position="387"/>
    </location>
</feature>
<dbReference type="Proteomes" id="UP001473302">
    <property type="component" value="Unassembled WGS sequence"/>
</dbReference>
<accession>A0ABP9YPB9</accession>
<name>A0ABP9YPB9_9FUNG</name>
<keyword evidence="4" id="KW-1185">Reference proteome</keyword>
<protein>
    <submittedName>
        <fullName evidence="3">Uncharacterized protein</fullName>
    </submittedName>
</protein>
<gene>
    <name evidence="3" type="ORF">MFLAVUS_002090</name>
</gene>
<evidence type="ECO:0000313" key="3">
    <source>
        <dbReference type="EMBL" id="GAA5808696.1"/>
    </source>
</evidence>
<organism evidence="3 4">
    <name type="scientific">Mucor flavus</name>
    <dbReference type="NCBI Taxonomy" id="439312"/>
    <lineage>
        <taxon>Eukaryota</taxon>
        <taxon>Fungi</taxon>
        <taxon>Fungi incertae sedis</taxon>
        <taxon>Mucoromycota</taxon>
        <taxon>Mucoromycotina</taxon>
        <taxon>Mucoromycetes</taxon>
        <taxon>Mucorales</taxon>
        <taxon>Mucorineae</taxon>
        <taxon>Mucoraceae</taxon>
        <taxon>Mucor</taxon>
    </lineage>
</organism>
<reference evidence="3 4" key="1">
    <citation type="submission" date="2024-04" db="EMBL/GenBank/DDBJ databases">
        <title>genome sequences of Mucor flavus KT1a and Helicostylum pulchrum KT1b strains isolated from the surface of a dry-aged beef.</title>
        <authorList>
            <person name="Toyotome T."/>
            <person name="Hosono M."/>
            <person name="Torimaru M."/>
            <person name="Fukuda K."/>
            <person name="Mikami N."/>
        </authorList>
    </citation>
    <scope>NUCLEOTIDE SEQUENCE [LARGE SCALE GENOMIC DNA]</scope>
    <source>
        <strain evidence="3 4">KT1a</strain>
    </source>
</reference>
<feature type="transmembrane region" description="Helical" evidence="2">
    <location>
        <begin position="205"/>
        <end position="228"/>
    </location>
</feature>
<evidence type="ECO:0000256" key="2">
    <source>
        <dbReference type="SAM" id="Phobius"/>
    </source>
</evidence>
<keyword evidence="2" id="KW-0812">Transmembrane</keyword>
<keyword evidence="2" id="KW-1133">Transmembrane helix</keyword>
<dbReference type="PANTHER" id="PTHR46225">
    <property type="entry name" value="C3H4 TYPE ZINC FINGER PROTEIN"/>
    <property type="match status" value="1"/>
</dbReference>
<dbReference type="EMBL" id="BAABUK010000003">
    <property type="protein sequence ID" value="GAA5808696.1"/>
    <property type="molecule type" value="Genomic_DNA"/>
</dbReference>